<proteinExistence type="predicted"/>
<sequence length="175" mass="20697">MSRYVYKKDKNYYERFNNALINLATKICVKSGFINIKIVTDWYKIVGKDLTSIIFPLFIYFPFKDEYNGTLVCGLNNPSYALRIQMQSKTIIQKINFYFGYNAIARIKCKLTSQCKENNYNINEKRNINLKIKINYKEWNSIYLSILSINDDELSYKVLKLAESIFDKKNINIDI</sequence>
<evidence type="ECO:0000313" key="1">
    <source>
        <dbReference type="EMBL" id="MDZ5760945.1"/>
    </source>
</evidence>
<dbReference type="RefSeq" id="WP_322498380.1">
    <property type="nucleotide sequence ID" value="NZ_JARGYU010000001.1"/>
</dbReference>
<keyword evidence="2" id="KW-1185">Reference proteome</keyword>
<dbReference type="AlphaFoldDB" id="A0AAE4VJ32"/>
<name>A0AAE4VJ32_9RICK</name>
<protein>
    <submittedName>
        <fullName evidence="1">DUF721 domain-containing protein</fullName>
    </submittedName>
</protein>
<dbReference type="EMBL" id="JARGYU010000001">
    <property type="protein sequence ID" value="MDZ5760945.1"/>
    <property type="molecule type" value="Genomic_DNA"/>
</dbReference>
<organism evidence="1 2">
    <name type="scientific">Lyticum sinuosum</name>
    <dbReference type="NCBI Taxonomy" id="1332059"/>
    <lineage>
        <taxon>Bacteria</taxon>
        <taxon>Pseudomonadati</taxon>
        <taxon>Pseudomonadota</taxon>
        <taxon>Alphaproteobacteria</taxon>
        <taxon>Rickettsiales</taxon>
        <taxon>Lyticum</taxon>
    </lineage>
</organism>
<reference evidence="1" key="1">
    <citation type="submission" date="2023-02" db="EMBL/GenBank/DDBJ databases">
        <title>Host association and intracellularity evolved multiple times independently in the Rickettsiales.</title>
        <authorList>
            <person name="Castelli M."/>
            <person name="Nardi T."/>
            <person name="Gammuto L."/>
            <person name="Bellinzona G."/>
            <person name="Sabaneyeva E."/>
            <person name="Potekhin A."/>
            <person name="Serra V."/>
            <person name="Petroni G."/>
            <person name="Sassera D."/>
        </authorList>
    </citation>
    <scope>NUCLEOTIDE SEQUENCE</scope>
    <source>
        <strain evidence="1">USBL-36I1</strain>
    </source>
</reference>
<gene>
    <name evidence="1" type="ORF">Lyticum_00101</name>
</gene>
<comment type="caution">
    <text evidence="1">The sequence shown here is derived from an EMBL/GenBank/DDBJ whole genome shotgun (WGS) entry which is preliminary data.</text>
</comment>
<accession>A0AAE4VJ32</accession>
<evidence type="ECO:0000313" key="2">
    <source>
        <dbReference type="Proteomes" id="UP001289135"/>
    </source>
</evidence>
<dbReference type="Proteomes" id="UP001289135">
    <property type="component" value="Unassembled WGS sequence"/>
</dbReference>
<dbReference type="InterPro" id="IPR007922">
    <property type="entry name" value="DciA-like"/>
</dbReference>
<dbReference type="Pfam" id="PF05258">
    <property type="entry name" value="DciA"/>
    <property type="match status" value="1"/>
</dbReference>